<evidence type="ECO:0000256" key="1">
    <source>
        <dbReference type="ARBA" id="ARBA00005466"/>
    </source>
</evidence>
<dbReference type="GO" id="GO:0071949">
    <property type="term" value="F:FAD binding"/>
    <property type="evidence" value="ECO:0007669"/>
    <property type="project" value="InterPro"/>
</dbReference>
<comment type="similarity">
    <text evidence="1">Belongs to the oxygen-dependent FAD-linked oxidoreductase family.</text>
</comment>
<evidence type="ECO:0000256" key="3">
    <source>
        <dbReference type="SAM" id="SignalP"/>
    </source>
</evidence>
<dbReference type="STRING" id="149040.A0A132B5M6"/>
<dbReference type="InterPro" id="IPR016166">
    <property type="entry name" value="FAD-bd_PCMH"/>
</dbReference>
<evidence type="ECO:0000313" key="6">
    <source>
        <dbReference type="Proteomes" id="UP000070700"/>
    </source>
</evidence>
<dbReference type="InterPro" id="IPR036318">
    <property type="entry name" value="FAD-bd_PCMH-like_sf"/>
</dbReference>
<keyword evidence="3" id="KW-0732">Signal</keyword>
<dbReference type="KEGG" id="psco:LY89DRAFT_765661"/>
<protein>
    <submittedName>
        <fullName evidence="5">FAD binding domain-containing protein</fullName>
    </submittedName>
</protein>
<feature type="chain" id="PRO_5007287880" evidence="3">
    <location>
        <begin position="22"/>
        <end position="580"/>
    </location>
</feature>
<evidence type="ECO:0000256" key="2">
    <source>
        <dbReference type="ARBA" id="ARBA00023002"/>
    </source>
</evidence>
<dbReference type="SUPFAM" id="SSF56176">
    <property type="entry name" value="FAD-binding/transporter-associated domain-like"/>
    <property type="match status" value="1"/>
</dbReference>
<dbReference type="InParanoid" id="A0A132B5M6"/>
<keyword evidence="6" id="KW-1185">Reference proteome</keyword>
<feature type="domain" description="FAD-binding PCMH-type" evidence="4">
    <location>
        <begin position="118"/>
        <end position="304"/>
    </location>
</feature>
<dbReference type="GO" id="GO:0016491">
    <property type="term" value="F:oxidoreductase activity"/>
    <property type="evidence" value="ECO:0007669"/>
    <property type="project" value="UniProtKB-KW"/>
</dbReference>
<accession>A0A132B5M6</accession>
<gene>
    <name evidence="5" type="ORF">LY89DRAFT_765661</name>
</gene>
<dbReference type="InterPro" id="IPR050432">
    <property type="entry name" value="FAD-linked_Oxidoreductases_BP"/>
</dbReference>
<name>A0A132B5M6_MOLSC</name>
<dbReference type="Gene3D" id="3.30.465.10">
    <property type="match status" value="2"/>
</dbReference>
<dbReference type="OrthoDB" id="9983560at2759"/>
<dbReference type="Proteomes" id="UP000070700">
    <property type="component" value="Unassembled WGS sequence"/>
</dbReference>
<dbReference type="InterPro" id="IPR016169">
    <property type="entry name" value="FAD-bd_PCMH_sub2"/>
</dbReference>
<evidence type="ECO:0000259" key="4">
    <source>
        <dbReference type="PROSITE" id="PS51387"/>
    </source>
</evidence>
<dbReference type="PANTHER" id="PTHR13878:SF91">
    <property type="entry name" value="FAD BINDING DOMAIN PROTEIN (AFU_ORTHOLOGUE AFUA_6G12070)-RELATED"/>
    <property type="match status" value="1"/>
</dbReference>
<organism evidence="5 6">
    <name type="scientific">Mollisia scopiformis</name>
    <name type="common">Conifer needle endophyte fungus</name>
    <name type="synonym">Phialocephala scopiformis</name>
    <dbReference type="NCBI Taxonomy" id="149040"/>
    <lineage>
        <taxon>Eukaryota</taxon>
        <taxon>Fungi</taxon>
        <taxon>Dikarya</taxon>
        <taxon>Ascomycota</taxon>
        <taxon>Pezizomycotina</taxon>
        <taxon>Leotiomycetes</taxon>
        <taxon>Helotiales</taxon>
        <taxon>Mollisiaceae</taxon>
        <taxon>Mollisia</taxon>
    </lineage>
</organism>
<dbReference type="InterPro" id="IPR006094">
    <property type="entry name" value="Oxid_FAD_bind_N"/>
</dbReference>
<evidence type="ECO:0000313" key="5">
    <source>
        <dbReference type="EMBL" id="KUJ07710.1"/>
    </source>
</evidence>
<dbReference type="PANTHER" id="PTHR13878">
    <property type="entry name" value="GULONOLACTONE OXIDASE"/>
    <property type="match status" value="1"/>
</dbReference>
<dbReference type="InterPro" id="IPR012951">
    <property type="entry name" value="BBE"/>
</dbReference>
<proteinExistence type="inferred from homology"/>
<reference evidence="5 6" key="1">
    <citation type="submission" date="2015-10" db="EMBL/GenBank/DDBJ databases">
        <title>Full genome of DAOMC 229536 Phialocephala scopiformis, a fungal endophyte of spruce producing the potent anti-insectan compound rugulosin.</title>
        <authorList>
            <consortium name="DOE Joint Genome Institute"/>
            <person name="Walker A.K."/>
            <person name="Frasz S.L."/>
            <person name="Seifert K.A."/>
            <person name="Miller J.D."/>
            <person name="Mondo S.J."/>
            <person name="Labutti K."/>
            <person name="Lipzen A."/>
            <person name="Dockter R."/>
            <person name="Kennedy M."/>
            <person name="Grigoriev I.V."/>
            <person name="Spatafora J.W."/>
        </authorList>
    </citation>
    <scope>NUCLEOTIDE SEQUENCE [LARGE SCALE GENOMIC DNA]</scope>
    <source>
        <strain evidence="5 6">CBS 120377</strain>
    </source>
</reference>
<dbReference type="AlphaFoldDB" id="A0A132B5M6"/>
<dbReference type="PROSITE" id="PS51387">
    <property type="entry name" value="FAD_PCMH"/>
    <property type="match status" value="1"/>
</dbReference>
<sequence>MFKPYFLQAFVLFIILRSTLAHTLGRSQNGSVSDCRCFPVDQCWPTAAEWAAFNETIDGKLIATVPIASICHHDSFAPYDAGKCEQLQEDWLLPQTHYTSSSSIMGQFFANMSCDPFTDPSAQCVLGTYVQYAVNATGQGDFRTTMAFATDRNIRFVVRNTGHDYFGKSTGSGALGLWTHNMKDIEFFEYSSCNYTGKAMKMGAGVQVMEALTAAHNQGLVVAGGQCQSLAVAGGYTQGGGHSFMASLIGLSADQVLEWEAVTATGEYLVATPSDNEDLYWALSGGGGGTYAAVLSVTVKAYPDLEVAAANLTFTISEGVSTESFFAVVQTWLQNLPAIVDAGAVALWTLADGYFSVSPVFGPNLTVSELQVLLQPTLTALNQSGIPYSSYFAGYPTFLDAYNAMNPFEPVTDGNMGAYLLPRELVTSETNASALTDVLNKLVTGTSVVTGGVSLNVARGQDITQPVANSINPAWRDAIHYFAFGLPYNRTSLPANVEEWNLITNVYGPSIDALVPGGMSSYLNEGNPFDPDWKRVFYGDNYNRLLDIKERYDPNSIFYGLTCVGSDGWEVQEDGRLCRV</sequence>
<dbReference type="Pfam" id="PF08031">
    <property type="entry name" value="BBE"/>
    <property type="match status" value="1"/>
</dbReference>
<dbReference type="GeneID" id="28831412"/>
<dbReference type="Pfam" id="PF01565">
    <property type="entry name" value="FAD_binding_4"/>
    <property type="match status" value="1"/>
</dbReference>
<dbReference type="RefSeq" id="XP_018062065.1">
    <property type="nucleotide sequence ID" value="XM_018221686.1"/>
</dbReference>
<dbReference type="EMBL" id="KQ947438">
    <property type="protein sequence ID" value="KUJ07710.1"/>
    <property type="molecule type" value="Genomic_DNA"/>
</dbReference>
<keyword evidence="2" id="KW-0560">Oxidoreductase</keyword>
<feature type="signal peptide" evidence="3">
    <location>
        <begin position="1"/>
        <end position="21"/>
    </location>
</feature>